<protein>
    <submittedName>
        <fullName evidence="1">Uncharacterized protein</fullName>
    </submittedName>
</protein>
<keyword evidence="2" id="KW-1185">Reference proteome</keyword>
<comment type="caution">
    <text evidence="1">The sequence shown here is derived from an EMBL/GenBank/DDBJ whole genome shotgun (WGS) entry which is preliminary data.</text>
</comment>
<name>A0AAD5YD25_9APHY</name>
<proteinExistence type="predicted"/>
<evidence type="ECO:0000313" key="1">
    <source>
        <dbReference type="EMBL" id="KAJ3481927.1"/>
    </source>
</evidence>
<organism evidence="1 2">
    <name type="scientific">Meripilus lineatus</name>
    <dbReference type="NCBI Taxonomy" id="2056292"/>
    <lineage>
        <taxon>Eukaryota</taxon>
        <taxon>Fungi</taxon>
        <taxon>Dikarya</taxon>
        <taxon>Basidiomycota</taxon>
        <taxon>Agaricomycotina</taxon>
        <taxon>Agaricomycetes</taxon>
        <taxon>Polyporales</taxon>
        <taxon>Meripilaceae</taxon>
        <taxon>Meripilus</taxon>
    </lineage>
</organism>
<dbReference type="Proteomes" id="UP001212997">
    <property type="component" value="Unassembled WGS sequence"/>
</dbReference>
<gene>
    <name evidence="1" type="ORF">NLI96_g7323</name>
</gene>
<sequence length="1023" mass="116412">MATLDATTEADAMLCDNDPVVHQADAHNTDTNPLLPLDVVFIVMQLVNRTCVLRLMETCRGFYTVGVPLLLRQPIWIKYGPAFKSFCSFVFATSPEPSDRLTLLRDLRILSPLGGHTKSTVLRILSGATHLRSLHILLPKSAPEFRNVLAGYTDLRELKIYSESSESSTEALGWFEQIRSPIDTLWICPWSSRPIIISSLSPLAGTLKSLTLDSAGIEFTDANFEFPHVRHLRLVQVIHDRHFPPSTSIVFKMFPNLEFLEVPNGNKICNLLLRYDDRVEEVTDLGVHRRHLKRLEGTLTELVYGGFICPVDELCLWLNPSGEWESDKVSFLLSHTRPSRFHLKFYDFLPTLDVIPIIETVPSLGFFKELLILFCVTLHDDSVTLEITKSLPEALRGVDTESLTLQFKVSSEDTDSPFLMHELDMEEFFFRVYAVVRKPRTFTIQPHHTRKAIFDVPSDLVETLRRNKYPILRVIPSKTFRSKNFWYPSFNLIKVSTKAEDTIHAWKTPPRTRDPTGPLASSPLLDLSSSLKTSKILALFMATLDATTEVDAMVYHNDVGLVTHQTRAHKPVAKPILPLDIVFIIMQLTQRTCLLRLMETCHGFFAFGILVLLRQTVWLQRQVAFESFCGFLFATSPEPSNRPVLLHDLRIRDYLVENNKSMILRIISSATHLRSLDIFLPKAAPEFRNVLAGYTNLRELEVRLECSKTAADSTWWFGQIQSPIETLSISFNSVSSQGGIISSISPLAGTLKSLTLIRARIDPTDADFEFPHVRHFRLDQSVLPVGYFPPSAATIFKLFPNLESLTLPRTEKIFIDLPFEYSDRVQEATDFGVHRRHLKRLEGCLTELSLGGYNCSVDELYLCIGSHWPWHGERASFLLSQARPSIFHMKFHDDAPTLNAIRIIHSVPSLGPFKQLLINFSVTMPDDPVTLEITRELPEALRGVDTETLVIQFHVFRHSNGENLFLIRELDVEELFMQILAVIRKPRTIIIEPHHTRKTIFDVPVNFVESLRRECIDTTAGVE</sequence>
<dbReference type="InterPro" id="IPR032675">
    <property type="entry name" value="LRR_dom_sf"/>
</dbReference>
<accession>A0AAD5YD25</accession>
<dbReference type="AlphaFoldDB" id="A0AAD5YD25"/>
<dbReference type="EMBL" id="JANAWD010000297">
    <property type="protein sequence ID" value="KAJ3481927.1"/>
    <property type="molecule type" value="Genomic_DNA"/>
</dbReference>
<evidence type="ECO:0000313" key="2">
    <source>
        <dbReference type="Proteomes" id="UP001212997"/>
    </source>
</evidence>
<dbReference type="Gene3D" id="3.80.10.10">
    <property type="entry name" value="Ribonuclease Inhibitor"/>
    <property type="match status" value="2"/>
</dbReference>
<reference evidence="1" key="1">
    <citation type="submission" date="2022-07" db="EMBL/GenBank/DDBJ databases">
        <title>Genome Sequence of Physisporinus lineatus.</title>
        <authorList>
            <person name="Buettner E."/>
        </authorList>
    </citation>
    <scope>NUCLEOTIDE SEQUENCE</scope>
    <source>
        <strain evidence="1">VT162</strain>
    </source>
</reference>